<gene>
    <name evidence="2" type="ORF">JW886_09425</name>
</gene>
<keyword evidence="1" id="KW-0472">Membrane</keyword>
<accession>A0AA45KFZ9</accession>
<evidence type="ECO:0000313" key="2">
    <source>
        <dbReference type="EMBL" id="QSE76655.1"/>
    </source>
</evidence>
<keyword evidence="1" id="KW-0812">Transmembrane</keyword>
<organism evidence="2 3">
    <name type="scientific">Lactococcus taiwanensis</name>
    <dbReference type="NCBI Taxonomy" id="1151742"/>
    <lineage>
        <taxon>Bacteria</taxon>
        <taxon>Bacillati</taxon>
        <taxon>Bacillota</taxon>
        <taxon>Bacilli</taxon>
        <taxon>Lactobacillales</taxon>
        <taxon>Streptococcaceae</taxon>
        <taxon>Lactococcus</taxon>
    </lineage>
</organism>
<keyword evidence="1" id="KW-1133">Transmembrane helix</keyword>
<feature type="transmembrane region" description="Helical" evidence="1">
    <location>
        <begin position="21"/>
        <end position="40"/>
    </location>
</feature>
<dbReference type="RefSeq" id="WP_205271980.1">
    <property type="nucleotide sequence ID" value="NZ_CP070381.1"/>
</dbReference>
<feature type="transmembrane region" description="Helical" evidence="1">
    <location>
        <begin position="191"/>
        <end position="213"/>
    </location>
</feature>
<evidence type="ECO:0000256" key="1">
    <source>
        <dbReference type="SAM" id="Phobius"/>
    </source>
</evidence>
<keyword evidence="3" id="KW-1185">Reference proteome</keyword>
<dbReference type="InterPro" id="IPR008535">
    <property type="entry name" value="DUF817"/>
</dbReference>
<name>A0AA45KFZ9_9LACT</name>
<feature type="transmembrane region" description="Helical" evidence="1">
    <location>
        <begin position="69"/>
        <end position="87"/>
    </location>
</feature>
<protein>
    <submittedName>
        <fullName evidence="2">DUF817 family protein</fullName>
    </submittedName>
</protein>
<feature type="transmembrane region" description="Helical" evidence="1">
    <location>
        <begin position="46"/>
        <end position="62"/>
    </location>
</feature>
<proteinExistence type="predicted"/>
<feature type="transmembrane region" description="Helical" evidence="1">
    <location>
        <begin position="138"/>
        <end position="155"/>
    </location>
</feature>
<dbReference type="PIRSF" id="PIRSF009141">
    <property type="entry name" value="UCP009141"/>
    <property type="match status" value="1"/>
</dbReference>
<feature type="transmembrane region" description="Helical" evidence="1">
    <location>
        <begin position="161"/>
        <end position="179"/>
    </location>
</feature>
<evidence type="ECO:0000313" key="3">
    <source>
        <dbReference type="Proteomes" id="UP000663608"/>
    </source>
</evidence>
<dbReference type="KEGG" id="lti:JW886_09425"/>
<reference evidence="2 3" key="1">
    <citation type="submission" date="2021-02" db="EMBL/GenBank/DDBJ databases">
        <title>Complete genome sequence of Lactococcus lactis strain K_LL004.</title>
        <authorList>
            <person name="Kim H.B."/>
        </authorList>
    </citation>
    <scope>NUCLEOTIDE SEQUENCE [LARGE SCALE GENOMIC DNA]</scope>
    <source>
        <strain evidence="2 3">K_LL004</strain>
    </source>
</reference>
<dbReference type="AlphaFoldDB" id="A0AA45KFZ9"/>
<dbReference type="Proteomes" id="UP000663608">
    <property type="component" value="Chromosome"/>
</dbReference>
<feature type="transmembrane region" description="Helical" evidence="1">
    <location>
        <begin position="107"/>
        <end position="126"/>
    </location>
</feature>
<feature type="transmembrane region" description="Helical" evidence="1">
    <location>
        <begin position="233"/>
        <end position="254"/>
    </location>
</feature>
<sequence>MATVFPLFEQLWDFFIKQLRSVLFGALILLGLAVSKYLALPGLERYDWLLIYVILIQVFLLLTKFETAFDLIAILIFHIMGMILEIYKVRFGSWSYPEPGLFKFFGVPLYSAFMYSAIGSYVVRIIKEMEIEVKQWPKWYYLLGLCGLIYLNFFTDTHGLDYRNLLYVLILVLFWRTRFSFKVKKQRYEWLAVLGFFLIGLFIYFAENIGSFFNAWRYSYQLTAWRLVDLGKISSWTLLIIITIVIVVELQRIANLPIFAKKITIKNIIKD</sequence>
<dbReference type="Pfam" id="PF05675">
    <property type="entry name" value="DUF817"/>
    <property type="match status" value="1"/>
</dbReference>
<dbReference type="EMBL" id="CP070872">
    <property type="protein sequence ID" value="QSE76655.1"/>
    <property type="molecule type" value="Genomic_DNA"/>
</dbReference>